<feature type="compositionally biased region" description="Basic and acidic residues" evidence="1">
    <location>
        <begin position="745"/>
        <end position="766"/>
    </location>
</feature>
<evidence type="ECO:0000313" key="4">
    <source>
        <dbReference type="Proteomes" id="UP000324632"/>
    </source>
</evidence>
<accession>A0A5A9P4F6</accession>
<evidence type="ECO:0000256" key="1">
    <source>
        <dbReference type="SAM" id="MobiDB-lite"/>
    </source>
</evidence>
<feature type="region of interest" description="Disordered" evidence="1">
    <location>
        <begin position="482"/>
        <end position="513"/>
    </location>
</feature>
<dbReference type="Pfam" id="PF15963">
    <property type="entry name" value="Myb_DNA-bind_7"/>
    <property type="match status" value="1"/>
</dbReference>
<dbReference type="GO" id="GO:0070898">
    <property type="term" value="P:RNA polymerase III preinitiation complex assembly"/>
    <property type="evidence" value="ECO:0007669"/>
    <property type="project" value="TreeGrafter"/>
</dbReference>
<feature type="compositionally biased region" description="Polar residues" evidence="1">
    <location>
        <begin position="729"/>
        <end position="743"/>
    </location>
</feature>
<feature type="region of interest" description="Disordered" evidence="1">
    <location>
        <begin position="1687"/>
        <end position="1726"/>
    </location>
</feature>
<feature type="region of interest" description="Disordered" evidence="1">
    <location>
        <begin position="1460"/>
        <end position="1492"/>
    </location>
</feature>
<dbReference type="SUPFAM" id="SSF46689">
    <property type="entry name" value="Homeodomain-like"/>
    <property type="match status" value="1"/>
</dbReference>
<feature type="compositionally biased region" description="Acidic residues" evidence="1">
    <location>
        <begin position="326"/>
        <end position="339"/>
    </location>
</feature>
<feature type="compositionally biased region" description="Basic and acidic residues" evidence="1">
    <location>
        <begin position="1893"/>
        <end position="1905"/>
    </location>
</feature>
<feature type="region of interest" description="Disordered" evidence="1">
    <location>
        <begin position="1778"/>
        <end position="1916"/>
    </location>
</feature>
<dbReference type="InterPro" id="IPR039467">
    <property type="entry name" value="TFIIIB_B''_Myb"/>
</dbReference>
<feature type="compositionally biased region" description="Basic residues" evidence="1">
    <location>
        <begin position="482"/>
        <end position="501"/>
    </location>
</feature>
<feature type="compositionally biased region" description="Polar residues" evidence="1">
    <location>
        <begin position="153"/>
        <end position="191"/>
    </location>
</feature>
<feature type="compositionally biased region" description="Polar residues" evidence="1">
    <location>
        <begin position="25"/>
        <end position="56"/>
    </location>
</feature>
<feature type="compositionally biased region" description="Basic and acidic residues" evidence="1">
    <location>
        <begin position="1798"/>
        <end position="1809"/>
    </location>
</feature>
<evidence type="ECO:0000259" key="2">
    <source>
        <dbReference type="SMART" id="SM00717"/>
    </source>
</evidence>
<dbReference type="PANTHER" id="PTHR22929">
    <property type="entry name" value="RNA POLYMERASE III TRANSCRIPTION INITIATION FACTOR B"/>
    <property type="match status" value="1"/>
</dbReference>
<feature type="region of interest" description="Disordered" evidence="1">
    <location>
        <begin position="1928"/>
        <end position="1976"/>
    </location>
</feature>
<keyword evidence="4" id="KW-1185">Reference proteome</keyword>
<feature type="compositionally biased region" description="Acidic residues" evidence="1">
    <location>
        <begin position="561"/>
        <end position="570"/>
    </location>
</feature>
<dbReference type="Proteomes" id="UP000324632">
    <property type="component" value="Chromosome 9"/>
</dbReference>
<feature type="compositionally biased region" description="Basic residues" evidence="1">
    <location>
        <begin position="656"/>
        <end position="674"/>
    </location>
</feature>
<feature type="compositionally biased region" description="Low complexity" evidence="1">
    <location>
        <begin position="1928"/>
        <end position="1945"/>
    </location>
</feature>
<dbReference type="InterPro" id="IPR001005">
    <property type="entry name" value="SANT/Myb"/>
</dbReference>
<feature type="region of interest" description="Disordered" evidence="1">
    <location>
        <begin position="724"/>
        <end position="782"/>
    </location>
</feature>
<feature type="compositionally biased region" description="Basic and acidic residues" evidence="1">
    <location>
        <begin position="633"/>
        <end position="643"/>
    </location>
</feature>
<dbReference type="InterPro" id="IPR009057">
    <property type="entry name" value="Homeodomain-like_sf"/>
</dbReference>
<gene>
    <name evidence="3" type="ORF">E1301_Tti012182</name>
</gene>
<dbReference type="EMBL" id="SOYY01000009">
    <property type="protein sequence ID" value="KAA0717364.1"/>
    <property type="molecule type" value="Genomic_DNA"/>
</dbReference>
<feature type="region of interest" description="Disordered" evidence="1">
    <location>
        <begin position="1"/>
        <end position="205"/>
    </location>
</feature>
<feature type="compositionally biased region" description="Basic and acidic residues" evidence="1">
    <location>
        <begin position="1687"/>
        <end position="1697"/>
    </location>
</feature>
<protein>
    <submittedName>
        <fullName evidence="3">Transcription factor TFIIIB component B''-like protein</fullName>
    </submittedName>
</protein>
<reference evidence="3 4" key="1">
    <citation type="journal article" date="2019" name="Mol. Ecol. Resour.">
        <title>Chromosome-level genome assembly of Triplophysa tibetana, a fish adapted to the harsh high-altitude environment of the Tibetan Plateau.</title>
        <authorList>
            <person name="Yang X."/>
            <person name="Liu H."/>
            <person name="Ma Z."/>
            <person name="Zou Y."/>
            <person name="Zou M."/>
            <person name="Mao Y."/>
            <person name="Li X."/>
            <person name="Wang H."/>
            <person name="Chen T."/>
            <person name="Wang W."/>
            <person name="Yang R."/>
        </authorList>
    </citation>
    <scope>NUCLEOTIDE SEQUENCE [LARGE SCALE GENOMIC DNA]</scope>
    <source>
        <strain evidence="3">TTIB1903HZAU</strain>
        <tissue evidence="3">Muscle</tissue>
    </source>
</reference>
<feature type="region of interest" description="Disordered" evidence="1">
    <location>
        <begin position="526"/>
        <end position="709"/>
    </location>
</feature>
<feature type="compositionally biased region" description="Polar residues" evidence="1">
    <location>
        <begin position="1861"/>
        <end position="1870"/>
    </location>
</feature>
<feature type="compositionally biased region" description="Basic and acidic residues" evidence="1">
    <location>
        <begin position="1704"/>
        <end position="1716"/>
    </location>
</feature>
<feature type="compositionally biased region" description="Polar residues" evidence="1">
    <location>
        <begin position="769"/>
        <end position="782"/>
    </location>
</feature>
<feature type="compositionally biased region" description="Basic and acidic residues" evidence="1">
    <location>
        <begin position="526"/>
        <end position="535"/>
    </location>
</feature>
<comment type="caution">
    <text evidence="3">The sequence shown here is derived from an EMBL/GenBank/DDBJ whole genome shotgun (WGS) entry which is preliminary data.</text>
</comment>
<feature type="domain" description="Myb-like" evidence="2">
    <location>
        <begin position="396"/>
        <end position="444"/>
    </location>
</feature>
<dbReference type="SMART" id="SM00717">
    <property type="entry name" value="SANT"/>
    <property type="match status" value="1"/>
</dbReference>
<feature type="compositionally biased region" description="Polar residues" evidence="1">
    <location>
        <begin position="1717"/>
        <end position="1726"/>
    </location>
</feature>
<name>A0A5A9P4F6_9TELE</name>
<sequence length="1989" mass="220121">MRRARISIKPNVKPVGRAVAPTAESKISQESAAVDNTQQKHTGEQTDTPSASQQSHLEVKGPAVATGDGNVPGRPSEKASVNTGDGVPSSVITPAATALQRRSRISATPNLARPKLRSVPPASTEKNPSLPSVPSKSSPEPPVPAATSRDDSQNSTLSDSILKQTKATITPSSPSHEPSVQNTSPSSTRLQQELLHTPKKSCSGLQEAVSPSSSILSPSIKLSRCYGPGPPLINSEMSDKQRVLKALKLKELMKLERKKELKKRKSGRRMCEHSDEVDCSTMTLADFIYYLPETNPMTSSFSTEAPAETVVPPSPKMPPKLVEPEKVDDDDDGDDVEDDDLMVPKVKVAEDGTLILDEESLTVRVQRTSDTVVEDATPLFERGSTTTYMSFRKNYHVKTWSVRETDMFFLAISMVGTDFSMMAQLLTHRNRAEIKNKFKKEEKTNAWRVDKALQNKRPFDHEFFGFLLKRILENDKKRGKRIKLVVKPNKANKGKGGKKGKKHEDQEIGDDIQDELDIGDNYSLDLEKENEDHNNVKVSDVTSSKKRKRKRESELKGSPVSDEESLDIDGENCQASIELKPTDTSKTCKLSKKSKEETAKGKRKTRKSKKSSEECTGDDPNDVSSEVSTAGPDAEKDQGDKPTPDTAAQEETPQHTSKRSKRPLPKIPKRKAKKCSVSNAPLEDEDEAPEGQDANSRKADSEFQVDSLVDSQLQKQAVVVLERVPPSPDQTQTAESLQGTPGRQTRAEKAKQNLNGSERERHEMGKMDNCQTASGSDTSADNMTMTTLACQDDTQESKTMEADQHMKGMNFTLLLNISIDQVLLKRPVVMLSHEEVHHYLEVHTKTEENSSASESDLDAVSAKVKSVEEHMDCHVEKSASGVALEEKVSQYPGLKESASTSTQQCIAQKRKRFAKPTPNLSRSQQTEEKPLNLQTTEYIDDNPDSLRSCPVEDATTALNKCPASPEEHPTSSETLKEDFQDLRVNESNLDDIETTIDDVLSFTSDEENPLVSTNVVQEILSFLESPNLPATLSDEDVSKGVDPLELALSETWENKEQITDLEDCDSHSETMTEEPLELTCPTRMLFCETTTEDIQRSVGFSEENVNSMGKFQHSISESVTEDNAENLSKDKEFFSGNAKSDFLDSAGVETGEDPTFILTLYEIPTSQLSQEASCSHQEILPYELQPAEVHTPHLFSSYSQSLPTTLEGKIKVQPNLRPCAKAGPSKTVCASSQKHTANSNLPTSCDITQHAETESNQKTSVQETISSFVPNVLSNTEESGRPHNDGPLTASVPVSEDIQDEVPMSWGSPVKTDLQMDIDTAVDLSVRNFEDVPDIHSTAIEQSKEEVEDSFVGVSSLVLVDGLVLASGEMEDKNRLLGHPERERRFPTVNDQERFLEISEELDTFEEALNLTSTSQGWTEQSGSMLQVRPEINPETTCKKDENSRQEYLDVRFHQPAITPITLEPQIKKESDKGKEKAEQEDFSDNSKDLGTPLNLTEEVLKQEQQLAQLASTCSETQSVEKIEDVSHVALSDKFVAVSQETKDDVHMDIERIPLHIHLLCEDPCAIEKEQNLTADADQEVEELGAVSHMVMADIFIPVSEEAEDGLGKEPMTIRHQAESYQVGEREFIMCHIKFDKYGAIFITQKENAFKESAKSPSSDSTDMEEASEGVSHTVFSDIFVPVSDKTSESSLHKEASMVEELGDERPTNSEKRDLTEAQSSEQNMASCRRAESLEHRAEEEWSLRSNLLPIDSNEIENWCEGVSHMLLSDVFVPVSEEENNKDQKAVENAKSLPEYGRTSDNENKEHQVDGISGTQKTVKKTKEKPPQSQSKTSPERRNDTTVTRKISKKETSFAHFDPSCPNNTSASQDVNERVHSNSHKATSRGNDSGINDSRKIGLESHAAQEETMPSDGWPKVLLNRVNIMATDADSSTSSSSPPRASSTAYRPLDDYQSPKGRPNNSGLNDGDEPASVSQFFLDDIFTEVEDPN</sequence>
<feature type="compositionally biased region" description="Basic and acidic residues" evidence="1">
    <location>
        <begin position="1779"/>
        <end position="1788"/>
    </location>
</feature>
<feature type="compositionally biased region" description="Basic and acidic residues" evidence="1">
    <location>
        <begin position="1466"/>
        <end position="1488"/>
    </location>
</feature>
<evidence type="ECO:0000313" key="3">
    <source>
        <dbReference type="EMBL" id="KAA0717364.1"/>
    </source>
</evidence>
<feature type="compositionally biased region" description="Low complexity" evidence="1">
    <location>
        <begin position="128"/>
        <end position="138"/>
    </location>
</feature>
<dbReference type="GO" id="GO:0001156">
    <property type="term" value="F:TFIIIC-class transcription factor complex binding"/>
    <property type="evidence" value="ECO:0007669"/>
    <property type="project" value="TreeGrafter"/>
</dbReference>
<dbReference type="GO" id="GO:0000126">
    <property type="term" value="C:transcription factor TFIIIB complex"/>
    <property type="evidence" value="ECO:0007669"/>
    <property type="project" value="TreeGrafter"/>
</dbReference>
<feature type="region of interest" description="Disordered" evidence="1">
    <location>
        <begin position="300"/>
        <end position="339"/>
    </location>
</feature>
<proteinExistence type="predicted"/>
<dbReference type="PANTHER" id="PTHR22929:SF0">
    <property type="entry name" value="TRANSCRIPTION FACTOR TFIIIB COMPONENT B'' HOMOLOG"/>
    <property type="match status" value="1"/>
</dbReference>
<organism evidence="3 4">
    <name type="scientific">Triplophysa tibetana</name>
    <dbReference type="NCBI Taxonomy" id="1572043"/>
    <lineage>
        <taxon>Eukaryota</taxon>
        <taxon>Metazoa</taxon>
        <taxon>Chordata</taxon>
        <taxon>Craniata</taxon>
        <taxon>Vertebrata</taxon>
        <taxon>Euteleostomi</taxon>
        <taxon>Actinopterygii</taxon>
        <taxon>Neopterygii</taxon>
        <taxon>Teleostei</taxon>
        <taxon>Ostariophysi</taxon>
        <taxon>Cypriniformes</taxon>
        <taxon>Nemacheilidae</taxon>
        <taxon>Triplophysa</taxon>
    </lineage>
</organism>